<comment type="PTM">
    <text evidence="6">Methylated by PrmC. Methylation increases the termination efficiency of RF2.</text>
</comment>
<keyword evidence="4 6" id="KW-0488">Methylation</keyword>
<keyword evidence="6" id="KW-0963">Cytoplasm</keyword>
<reference evidence="9" key="2">
    <citation type="journal article" date="2021" name="PeerJ">
        <title>Extensive microbial diversity within the chicken gut microbiome revealed by metagenomics and culture.</title>
        <authorList>
            <person name="Gilroy R."/>
            <person name="Ravi A."/>
            <person name="Getino M."/>
            <person name="Pursley I."/>
            <person name="Horton D.L."/>
            <person name="Alikhan N.F."/>
            <person name="Baker D."/>
            <person name="Gharbi K."/>
            <person name="Hall N."/>
            <person name="Watson M."/>
            <person name="Adriaenssens E.M."/>
            <person name="Foster-Nyarko E."/>
            <person name="Jarju S."/>
            <person name="Secka A."/>
            <person name="Antonio M."/>
            <person name="Oren A."/>
            <person name="Chaudhuri R.R."/>
            <person name="La Ragione R."/>
            <person name="Hildebrand F."/>
            <person name="Pallen M.J."/>
        </authorList>
    </citation>
    <scope>NUCLEOTIDE SEQUENCE</scope>
    <source>
        <strain evidence="9">ChiSxjej1B13-7958</strain>
    </source>
</reference>
<comment type="caution">
    <text evidence="9">The sequence shown here is derived from an EMBL/GenBank/DDBJ whole genome shotgun (WGS) entry which is preliminary data.</text>
</comment>
<dbReference type="Gene3D" id="3.30.160.20">
    <property type="match status" value="1"/>
</dbReference>
<evidence type="ECO:0000259" key="8">
    <source>
        <dbReference type="SMART" id="SM00937"/>
    </source>
</evidence>
<dbReference type="NCBIfam" id="TIGR00020">
    <property type="entry name" value="prfB"/>
    <property type="match status" value="1"/>
</dbReference>
<sequence length="376" mass="42232">MLQFDEVRLELEGLEPEIKDLAEALGLKAMANEAAELDMKASEPGFWDDTQRSQKILQRSSYLKNKIAAYEKLQSSYEDALALVELANEEGDLTLLPEAQEELEKIRSSLEEQRLSTLLTGEYDSKNAILTFHAGAGGTEAQDWAEMLFRMYNRWAERHGYKVTTLDYLDGEEAGLKSASILIEGENAYGFLKSENGVHRLVRVSPFDASGRRHTSFASLEVMPEIDDTVEVEINPDDIKMEVYRASGAGGQKVNKTSSAVRLIHIPTGIVVSCQVERSQYQNRDVAMRMLKSKLLEIKEREHLEKIEDIKGDQKEIAWGSQIRSYVFMPYTLAKDHRTGFENGNINAVMDGDIDGFINAYLKAQSLGTLGNYGDE</sequence>
<dbReference type="GO" id="GO:0005737">
    <property type="term" value="C:cytoplasm"/>
    <property type="evidence" value="ECO:0007669"/>
    <property type="project" value="UniProtKB-SubCell"/>
</dbReference>
<dbReference type="EMBL" id="DVGZ01000069">
    <property type="protein sequence ID" value="HIR47316.1"/>
    <property type="molecule type" value="Genomic_DNA"/>
</dbReference>
<gene>
    <name evidence="6 9" type="primary">prfB</name>
    <name evidence="9" type="ORF">IAB89_06610</name>
</gene>
<dbReference type="HAMAP" id="MF_00094">
    <property type="entry name" value="Rel_fac_2"/>
    <property type="match status" value="1"/>
</dbReference>
<feature type="modified residue" description="N5-methylglutamine" evidence="6">
    <location>
        <position position="252"/>
    </location>
</feature>
<evidence type="ECO:0000256" key="6">
    <source>
        <dbReference type="HAMAP-Rule" id="MF_00094"/>
    </source>
</evidence>
<dbReference type="Pfam" id="PF00472">
    <property type="entry name" value="RF-1"/>
    <property type="match status" value="1"/>
</dbReference>
<dbReference type="Gene3D" id="3.30.70.1660">
    <property type="match status" value="1"/>
</dbReference>
<name>A0A9D1AME5_9FIRM</name>
<evidence type="ECO:0000256" key="3">
    <source>
        <dbReference type="ARBA" id="ARBA00019192"/>
    </source>
</evidence>
<keyword evidence="7" id="KW-0175">Coiled coil</keyword>
<dbReference type="InterPro" id="IPR005139">
    <property type="entry name" value="PCRF"/>
</dbReference>
<feature type="coiled-coil region" evidence="7">
    <location>
        <begin position="70"/>
        <end position="116"/>
    </location>
</feature>
<dbReference type="Pfam" id="PF03462">
    <property type="entry name" value="PCRF"/>
    <property type="match status" value="1"/>
</dbReference>
<dbReference type="AlphaFoldDB" id="A0A9D1AME5"/>
<evidence type="ECO:0000256" key="7">
    <source>
        <dbReference type="SAM" id="Coils"/>
    </source>
</evidence>
<dbReference type="Gene3D" id="1.20.58.410">
    <property type="entry name" value="Release factor"/>
    <property type="match status" value="1"/>
</dbReference>
<evidence type="ECO:0000256" key="4">
    <source>
        <dbReference type="ARBA" id="ARBA00022481"/>
    </source>
</evidence>
<dbReference type="FunFam" id="3.30.160.20:FF:000010">
    <property type="entry name" value="Peptide chain release factor 2"/>
    <property type="match status" value="1"/>
</dbReference>
<comment type="similarity">
    <text evidence="2 6">Belongs to the prokaryotic/mitochondrial release factor family.</text>
</comment>
<dbReference type="SUPFAM" id="SSF75620">
    <property type="entry name" value="Release factor"/>
    <property type="match status" value="1"/>
</dbReference>
<evidence type="ECO:0000256" key="5">
    <source>
        <dbReference type="ARBA" id="ARBA00022917"/>
    </source>
</evidence>
<comment type="function">
    <text evidence="1 6">Peptide chain release factor 2 directs the termination of translation in response to the peptide chain termination codons UGA and UAA.</text>
</comment>
<dbReference type="InterPro" id="IPR000352">
    <property type="entry name" value="Pep_chain_release_fac_I"/>
</dbReference>
<evidence type="ECO:0000313" key="9">
    <source>
        <dbReference type="EMBL" id="HIR47316.1"/>
    </source>
</evidence>
<organism evidence="9 10">
    <name type="scientific">Candidatus Caccousia avicola</name>
    <dbReference type="NCBI Taxonomy" id="2840721"/>
    <lineage>
        <taxon>Bacteria</taxon>
        <taxon>Bacillati</taxon>
        <taxon>Bacillota</taxon>
        <taxon>Clostridia</taxon>
        <taxon>Eubacteriales</taxon>
        <taxon>Oscillospiraceae</taxon>
        <taxon>Oscillospiraceae incertae sedis</taxon>
        <taxon>Candidatus Caccousia</taxon>
    </lineage>
</organism>
<accession>A0A9D1AME5</accession>
<protein>
    <recommendedName>
        <fullName evidence="3 6">Peptide chain release factor 2</fullName>
        <shortName evidence="6">RF-2</shortName>
    </recommendedName>
</protein>
<evidence type="ECO:0000256" key="2">
    <source>
        <dbReference type="ARBA" id="ARBA00010835"/>
    </source>
</evidence>
<evidence type="ECO:0000256" key="1">
    <source>
        <dbReference type="ARBA" id="ARBA00002613"/>
    </source>
</evidence>
<dbReference type="InterPro" id="IPR045853">
    <property type="entry name" value="Pep_chain_release_fac_I_sf"/>
</dbReference>
<dbReference type="Proteomes" id="UP000824242">
    <property type="component" value="Unassembled WGS sequence"/>
</dbReference>
<comment type="subcellular location">
    <subcellularLocation>
        <location evidence="6">Cytoplasm</location>
    </subcellularLocation>
</comment>
<evidence type="ECO:0000313" key="10">
    <source>
        <dbReference type="Proteomes" id="UP000824242"/>
    </source>
</evidence>
<dbReference type="PANTHER" id="PTHR43116:SF3">
    <property type="entry name" value="CLASS I PEPTIDE CHAIN RELEASE FACTOR"/>
    <property type="match status" value="1"/>
</dbReference>
<dbReference type="GO" id="GO:0016149">
    <property type="term" value="F:translation release factor activity, codon specific"/>
    <property type="evidence" value="ECO:0007669"/>
    <property type="project" value="UniProtKB-UniRule"/>
</dbReference>
<reference evidence="9" key="1">
    <citation type="submission" date="2020-10" db="EMBL/GenBank/DDBJ databases">
        <authorList>
            <person name="Gilroy R."/>
        </authorList>
    </citation>
    <scope>NUCLEOTIDE SEQUENCE</scope>
    <source>
        <strain evidence="9">ChiSxjej1B13-7958</strain>
    </source>
</reference>
<dbReference type="PANTHER" id="PTHR43116">
    <property type="entry name" value="PEPTIDE CHAIN RELEASE FACTOR 2"/>
    <property type="match status" value="1"/>
</dbReference>
<proteinExistence type="inferred from homology"/>
<keyword evidence="5 6" id="KW-0648">Protein biosynthesis</keyword>
<feature type="domain" description="Peptide chain release factor" evidence="8">
    <location>
        <begin position="85"/>
        <end position="195"/>
    </location>
</feature>
<dbReference type="InterPro" id="IPR004374">
    <property type="entry name" value="PrfB"/>
</dbReference>
<dbReference type="SMART" id="SM00937">
    <property type="entry name" value="PCRF"/>
    <property type="match status" value="1"/>
</dbReference>